<protein>
    <submittedName>
        <fullName evidence="1">Uncharacterized protein</fullName>
    </submittedName>
</protein>
<reference evidence="1 2" key="1">
    <citation type="submission" date="2019-03" db="EMBL/GenBank/DDBJ databases">
        <title>Single cell metagenomics reveals metabolic interactions within the superorganism composed of flagellate Streblomastix strix and complex community of Bacteroidetes bacteria on its surface.</title>
        <authorList>
            <person name="Treitli S.C."/>
            <person name="Kolisko M."/>
            <person name="Husnik F."/>
            <person name="Keeling P."/>
            <person name="Hampl V."/>
        </authorList>
    </citation>
    <scope>NUCLEOTIDE SEQUENCE [LARGE SCALE GENOMIC DNA]</scope>
    <source>
        <strain evidence="1">ST1C</strain>
    </source>
</reference>
<gene>
    <name evidence="1" type="ORF">EZS28_022321</name>
</gene>
<proteinExistence type="predicted"/>
<evidence type="ECO:0000313" key="1">
    <source>
        <dbReference type="EMBL" id="KAA6382151.1"/>
    </source>
</evidence>
<name>A0A5J4VHT0_9EUKA</name>
<comment type="caution">
    <text evidence="1">The sequence shown here is derived from an EMBL/GenBank/DDBJ whole genome shotgun (WGS) entry which is preliminary data.</text>
</comment>
<dbReference type="AlphaFoldDB" id="A0A5J4VHT0"/>
<evidence type="ECO:0000313" key="2">
    <source>
        <dbReference type="Proteomes" id="UP000324800"/>
    </source>
</evidence>
<accession>A0A5J4VHT0</accession>
<dbReference type="Proteomes" id="UP000324800">
    <property type="component" value="Unassembled WGS sequence"/>
</dbReference>
<sequence>MIISFSASRIEKDVRAVAPDKVNFPTADPPPKWEGRDDEDAAEAVIRSAATTRSVPLIAELAEDELQTTTLAQASRQSQVLNESGKYLKAITPSPGIILDLVQKFLKRISESASTLFTGVGFEAGPLSHKQRRRKLYNPTNLEQLKEAKSERQGGRLGRFCTNSIPSQYNSLQPYLAFRRRLVKHLIGMSFNTNCNKFSQKPGASSNQKASQSSIMKKLCLEAMKLSMTNHPVQIRGLDNKNADAQSRLEKAGNYQIINNYSTAALQQLDHTLQKDMFATRKNAECEIDYYPTQEDTAAGTGILQAIWQNKLIFLYSRQTLIGQGVQKLRVVSCCTAVVIAMDRPSQ</sequence>
<dbReference type="EMBL" id="SNRW01006937">
    <property type="protein sequence ID" value="KAA6382151.1"/>
    <property type="molecule type" value="Genomic_DNA"/>
</dbReference>
<organism evidence="1 2">
    <name type="scientific">Streblomastix strix</name>
    <dbReference type="NCBI Taxonomy" id="222440"/>
    <lineage>
        <taxon>Eukaryota</taxon>
        <taxon>Metamonada</taxon>
        <taxon>Preaxostyla</taxon>
        <taxon>Oxymonadida</taxon>
        <taxon>Streblomastigidae</taxon>
        <taxon>Streblomastix</taxon>
    </lineage>
</organism>